<evidence type="ECO:0000256" key="13">
    <source>
        <dbReference type="ARBA" id="ARBA00023211"/>
    </source>
</evidence>
<dbReference type="EC" id="3.1.26.4" evidence="6 14"/>
<dbReference type="InterPro" id="IPR036397">
    <property type="entry name" value="RNaseH_sf"/>
</dbReference>
<evidence type="ECO:0000256" key="11">
    <source>
        <dbReference type="ARBA" id="ARBA00022759"/>
    </source>
</evidence>
<comment type="catalytic activity">
    <reaction evidence="1 14 15 16">
        <text>Endonucleolytic cleavage to 5'-phosphomonoester.</text>
        <dbReference type="EC" id="3.1.26.4"/>
    </reaction>
</comment>
<feature type="binding site" evidence="14 15">
    <location>
        <position position="170"/>
    </location>
    <ligand>
        <name>a divalent metal cation</name>
        <dbReference type="ChEBI" id="CHEBI:60240"/>
    </ligand>
</feature>
<protein>
    <recommendedName>
        <fullName evidence="7 14">Ribonuclease HII</fullName>
        <shortName evidence="14">RNase HII</shortName>
        <ecNumber evidence="6 14">3.1.26.4</ecNumber>
    </recommendedName>
</protein>
<evidence type="ECO:0000256" key="9">
    <source>
        <dbReference type="ARBA" id="ARBA00022722"/>
    </source>
</evidence>
<evidence type="ECO:0000256" key="3">
    <source>
        <dbReference type="ARBA" id="ARBA00004065"/>
    </source>
</evidence>
<dbReference type="GO" id="GO:0032299">
    <property type="term" value="C:ribonuclease H2 complex"/>
    <property type="evidence" value="ECO:0007669"/>
    <property type="project" value="TreeGrafter"/>
</dbReference>
<dbReference type="GO" id="GO:0043137">
    <property type="term" value="P:DNA replication, removal of RNA primer"/>
    <property type="evidence" value="ECO:0007669"/>
    <property type="project" value="TreeGrafter"/>
</dbReference>
<dbReference type="EMBL" id="FOES01000001">
    <property type="protein sequence ID" value="SEP56631.1"/>
    <property type="molecule type" value="Genomic_DNA"/>
</dbReference>
<dbReference type="Pfam" id="PF01351">
    <property type="entry name" value="RNase_HII"/>
    <property type="match status" value="1"/>
</dbReference>
<evidence type="ECO:0000313" key="18">
    <source>
        <dbReference type="EMBL" id="SEP56631.1"/>
    </source>
</evidence>
<dbReference type="Proteomes" id="UP000199427">
    <property type="component" value="Unassembled WGS sequence"/>
</dbReference>
<dbReference type="InterPro" id="IPR022898">
    <property type="entry name" value="RNase_HII"/>
</dbReference>
<comment type="subcellular location">
    <subcellularLocation>
        <location evidence="4 14">Cytoplasm</location>
    </subcellularLocation>
</comment>
<dbReference type="InterPro" id="IPR012337">
    <property type="entry name" value="RNaseH-like_sf"/>
</dbReference>
<dbReference type="FunFam" id="3.30.420.10:FF:000006">
    <property type="entry name" value="Ribonuclease HII"/>
    <property type="match status" value="1"/>
</dbReference>
<comment type="cofactor">
    <cofactor evidence="14 15">
        <name>Mn(2+)</name>
        <dbReference type="ChEBI" id="CHEBI:29035"/>
    </cofactor>
    <cofactor evidence="14 15">
        <name>Mg(2+)</name>
        <dbReference type="ChEBI" id="CHEBI:18420"/>
    </cofactor>
    <text evidence="14 15">Manganese or magnesium. Binds 1 divalent metal ion per monomer in the absence of substrate. May bind a second metal ion after substrate binding.</text>
</comment>
<organism evidence="18 19">
    <name type="scientific">Piscibacillus halophilus</name>
    <dbReference type="NCBI Taxonomy" id="571933"/>
    <lineage>
        <taxon>Bacteria</taxon>
        <taxon>Bacillati</taxon>
        <taxon>Bacillota</taxon>
        <taxon>Bacilli</taxon>
        <taxon>Bacillales</taxon>
        <taxon>Bacillaceae</taxon>
        <taxon>Piscibacillus</taxon>
    </lineage>
</organism>
<comment type="function">
    <text evidence="3 14 16">Endonuclease that specifically degrades the RNA of RNA-DNA hybrids.</text>
</comment>
<dbReference type="NCBIfam" id="NF000594">
    <property type="entry name" value="PRK00015.1-1"/>
    <property type="match status" value="1"/>
</dbReference>
<dbReference type="AlphaFoldDB" id="A0A1H8YX43"/>
<feature type="domain" description="RNase H type-2" evidence="17">
    <location>
        <begin position="72"/>
        <end position="256"/>
    </location>
</feature>
<evidence type="ECO:0000256" key="4">
    <source>
        <dbReference type="ARBA" id="ARBA00004496"/>
    </source>
</evidence>
<evidence type="ECO:0000256" key="16">
    <source>
        <dbReference type="RuleBase" id="RU003515"/>
    </source>
</evidence>
<evidence type="ECO:0000256" key="7">
    <source>
        <dbReference type="ARBA" id="ARBA00019179"/>
    </source>
</evidence>
<evidence type="ECO:0000256" key="15">
    <source>
        <dbReference type="PROSITE-ProRule" id="PRU01319"/>
    </source>
</evidence>
<dbReference type="NCBIfam" id="NF000595">
    <property type="entry name" value="PRK00015.1-3"/>
    <property type="match status" value="1"/>
</dbReference>
<keyword evidence="9 14" id="KW-0540">Nuclease</keyword>
<proteinExistence type="inferred from homology"/>
<evidence type="ECO:0000256" key="12">
    <source>
        <dbReference type="ARBA" id="ARBA00022801"/>
    </source>
</evidence>
<keyword evidence="19" id="KW-1185">Reference proteome</keyword>
<reference evidence="18 19" key="1">
    <citation type="submission" date="2016-10" db="EMBL/GenBank/DDBJ databases">
        <authorList>
            <person name="de Groot N.N."/>
        </authorList>
    </citation>
    <scope>NUCLEOTIDE SEQUENCE [LARGE SCALE GENOMIC DNA]</scope>
    <source>
        <strain evidence="18 19">DSM 21633</strain>
    </source>
</reference>
<dbReference type="Gene3D" id="3.30.420.10">
    <property type="entry name" value="Ribonuclease H-like superfamily/Ribonuclease H"/>
    <property type="match status" value="1"/>
</dbReference>
<dbReference type="HAMAP" id="MF_00052_B">
    <property type="entry name" value="RNase_HII_B"/>
    <property type="match status" value="1"/>
</dbReference>
<feature type="binding site" evidence="14 15">
    <location>
        <position position="78"/>
    </location>
    <ligand>
        <name>a divalent metal cation</name>
        <dbReference type="ChEBI" id="CHEBI:60240"/>
    </ligand>
</feature>
<dbReference type="GO" id="GO:0005737">
    <property type="term" value="C:cytoplasm"/>
    <property type="evidence" value="ECO:0007669"/>
    <property type="project" value="UniProtKB-SubCell"/>
</dbReference>
<evidence type="ECO:0000256" key="2">
    <source>
        <dbReference type="ARBA" id="ARBA00001946"/>
    </source>
</evidence>
<dbReference type="PANTHER" id="PTHR10954:SF18">
    <property type="entry name" value="RIBONUCLEASE HII"/>
    <property type="match status" value="1"/>
</dbReference>
<comment type="similarity">
    <text evidence="5 14 16">Belongs to the RNase HII family.</text>
</comment>
<accession>A0A1H8YX43</accession>
<dbReference type="GO" id="GO:0030145">
    <property type="term" value="F:manganese ion binding"/>
    <property type="evidence" value="ECO:0007669"/>
    <property type="project" value="UniProtKB-UniRule"/>
</dbReference>
<dbReference type="CDD" id="cd07182">
    <property type="entry name" value="RNase_HII_bacteria_HII_like"/>
    <property type="match status" value="1"/>
</dbReference>
<evidence type="ECO:0000256" key="10">
    <source>
        <dbReference type="ARBA" id="ARBA00022723"/>
    </source>
</evidence>
<sequence length="256" mass="29551">MKDRETISVIKEKLSNEEFSHEWLESIKQDERKGVQQLLNRFLKQKEKQSKLHEQFLKMSEFETELYQQGFCYIAGVDEVGRGPLAGPVVTAAVVLPQDFYLPGINDSKSLSEQQRNEYYHVIQEHATSIGIGLADAKEIDYFNIYQATKIAMQRSIEALTTQPDYLLLDAMRLEQVNIEQQSIVKGDAKSISIAAASIIAKVERDRMMKEIGEEYPMYQFERNVGYGTKAHLEALREYGPTPYHRRSFQPVRQYT</sequence>
<dbReference type="InterPro" id="IPR001352">
    <property type="entry name" value="RNase_HII/HIII"/>
</dbReference>
<keyword evidence="12 14" id="KW-0378">Hydrolase</keyword>
<keyword evidence="13 14" id="KW-0464">Manganese</keyword>
<keyword evidence="8 14" id="KW-0963">Cytoplasm</keyword>
<evidence type="ECO:0000256" key="1">
    <source>
        <dbReference type="ARBA" id="ARBA00000077"/>
    </source>
</evidence>
<comment type="cofactor">
    <cofactor evidence="2">
        <name>Mg(2+)</name>
        <dbReference type="ChEBI" id="CHEBI:18420"/>
    </cofactor>
</comment>
<evidence type="ECO:0000256" key="14">
    <source>
        <dbReference type="HAMAP-Rule" id="MF_00052"/>
    </source>
</evidence>
<feature type="binding site" evidence="14 15">
    <location>
        <position position="79"/>
    </location>
    <ligand>
        <name>a divalent metal cation</name>
        <dbReference type="ChEBI" id="CHEBI:60240"/>
    </ligand>
</feature>
<evidence type="ECO:0000256" key="5">
    <source>
        <dbReference type="ARBA" id="ARBA00007383"/>
    </source>
</evidence>
<dbReference type="STRING" id="571933.SAMN05216362_101116"/>
<evidence type="ECO:0000256" key="8">
    <source>
        <dbReference type="ARBA" id="ARBA00022490"/>
    </source>
</evidence>
<keyword evidence="11 14" id="KW-0255">Endonuclease</keyword>
<evidence type="ECO:0000313" key="19">
    <source>
        <dbReference type="Proteomes" id="UP000199427"/>
    </source>
</evidence>
<dbReference type="InterPro" id="IPR024567">
    <property type="entry name" value="RNase_HII/HIII_dom"/>
</dbReference>
<dbReference type="GO" id="GO:0004523">
    <property type="term" value="F:RNA-DNA hybrid ribonuclease activity"/>
    <property type="evidence" value="ECO:0007669"/>
    <property type="project" value="UniProtKB-UniRule"/>
</dbReference>
<dbReference type="PROSITE" id="PS51975">
    <property type="entry name" value="RNASE_H_2"/>
    <property type="match status" value="1"/>
</dbReference>
<gene>
    <name evidence="14" type="primary">rnhB</name>
    <name evidence="18" type="ORF">SAMN05216362_101116</name>
</gene>
<keyword evidence="10 14" id="KW-0479">Metal-binding</keyword>
<evidence type="ECO:0000256" key="6">
    <source>
        <dbReference type="ARBA" id="ARBA00012180"/>
    </source>
</evidence>
<dbReference type="GO" id="GO:0003723">
    <property type="term" value="F:RNA binding"/>
    <property type="evidence" value="ECO:0007669"/>
    <property type="project" value="UniProtKB-UniRule"/>
</dbReference>
<dbReference type="RefSeq" id="WP_091772064.1">
    <property type="nucleotide sequence ID" value="NZ_CAESCL010000117.1"/>
</dbReference>
<dbReference type="PANTHER" id="PTHR10954">
    <property type="entry name" value="RIBONUCLEASE H2 SUBUNIT A"/>
    <property type="match status" value="1"/>
</dbReference>
<dbReference type="SUPFAM" id="SSF53098">
    <property type="entry name" value="Ribonuclease H-like"/>
    <property type="match status" value="1"/>
</dbReference>
<dbReference type="GO" id="GO:0006298">
    <property type="term" value="P:mismatch repair"/>
    <property type="evidence" value="ECO:0007669"/>
    <property type="project" value="TreeGrafter"/>
</dbReference>
<evidence type="ECO:0000259" key="17">
    <source>
        <dbReference type="PROSITE" id="PS51975"/>
    </source>
</evidence>
<name>A0A1H8YX43_9BACI</name>